<dbReference type="Proteomes" id="UP000260773">
    <property type="component" value="Unassembled WGS sequence"/>
</dbReference>
<dbReference type="EMBL" id="QVEP01000010">
    <property type="protein sequence ID" value="RGB80562.1"/>
    <property type="molecule type" value="Genomic_DNA"/>
</dbReference>
<dbReference type="CDD" id="cd09176">
    <property type="entry name" value="PLDc_unchar6"/>
    <property type="match status" value="1"/>
</dbReference>
<dbReference type="Gene3D" id="3.30.870.10">
    <property type="entry name" value="Endonuclease Chain A"/>
    <property type="match status" value="1"/>
</dbReference>
<protein>
    <recommendedName>
        <fullName evidence="3">PLD phosphodiesterase domain-containing protein</fullName>
    </recommendedName>
</protein>
<organism evidence="1 2">
    <name type="scientific">Coprococcus catus</name>
    <dbReference type="NCBI Taxonomy" id="116085"/>
    <lineage>
        <taxon>Bacteria</taxon>
        <taxon>Bacillati</taxon>
        <taxon>Bacillota</taxon>
        <taxon>Clostridia</taxon>
        <taxon>Lachnospirales</taxon>
        <taxon>Lachnospiraceae</taxon>
        <taxon>Coprococcus</taxon>
    </lineage>
</organism>
<evidence type="ECO:0000313" key="1">
    <source>
        <dbReference type="EMBL" id="RGB80562.1"/>
    </source>
</evidence>
<name>A0A3E2TPX2_9FIRM</name>
<dbReference type="AlphaFoldDB" id="A0A3E2TPX2"/>
<comment type="caution">
    <text evidence="1">The sequence shown here is derived from an EMBL/GenBank/DDBJ whole genome shotgun (WGS) entry which is preliminary data.</text>
</comment>
<proteinExistence type="predicted"/>
<dbReference type="InterPro" id="IPR059166">
    <property type="entry name" value="PLD-like_cat"/>
</dbReference>
<gene>
    <name evidence="1" type="ORF">DW070_05875</name>
</gene>
<evidence type="ECO:0008006" key="3">
    <source>
        <dbReference type="Google" id="ProtNLM"/>
    </source>
</evidence>
<evidence type="ECO:0000313" key="2">
    <source>
        <dbReference type="Proteomes" id="UP000260773"/>
    </source>
</evidence>
<accession>A0A3E2TPX2</accession>
<sequence length="615" mass="69614">MFRPDADRDRTDYSRMMMPPDGYKLDKAVGTTYSLDLEALTAIAICLGLSEATDSQLMKNPISMLNALQKVSDKMVMFCEAGQIKVPSQSSALSILLEKMVVEIALPKDKKSGRYPAFHPKTWVLAYANSSGDKKYRLAIMSRNLTFDRSWDISFAMDSSTQVSQKEKTKPICDFLDYLVENVHNTSSRAGARRNLIRGLRRELESVSFALDSKVFGENFEVLPLGIGRKAYPMKEDKLFCTERGNANATFNELVVMSPFLSESVIADFNREERALSKCKRTLITRRSELVKLKAAGVDHFAVYALKDEIVDGEDAISDEMADKKRQDIHAKLYLRRKYADVDVYLGSMNASYAAVNQNVEMMMRLGTKNMYLNGEKFLEDIFCGPADGVKNPFERVVVSDAVREPENDNRNLLEQKIKALCRIKRQAVITEDEENVGKYRITIVFAGAENDDSIRVSLLNSKQAQFLKEQIEFADMDLLQLSEFYEVTVQLGGEELRRVMMIPTSGFPEKRESAVVNSVVKDRASFIEYIAFVLGDDYMASLIEGKQMGESGFFAHAGDTMPALYEKMLKAAAQEPEKIKDIGYVLKMVTDKTIISDEFRQLYDTFCRTLKIKR</sequence>
<reference evidence="1 2" key="1">
    <citation type="submission" date="2018-08" db="EMBL/GenBank/DDBJ databases">
        <title>A genome reference for cultivated species of the human gut microbiota.</title>
        <authorList>
            <person name="Zou Y."/>
            <person name="Xue W."/>
            <person name="Luo G."/>
        </authorList>
    </citation>
    <scope>NUCLEOTIDE SEQUENCE [LARGE SCALE GENOMIC DNA]</scope>
    <source>
        <strain evidence="1 2">AF45-17</strain>
    </source>
</reference>